<sequence length="98" mass="11927">PDKFCYVCGQYVLEKQRCDINNAINVLYFQYFNREIQHQDKNWFSHKVCTNCYTVLRHWSKGKPEYMLFSVPMVWQEPTSHEECNFCLYNLHSFNSKN</sequence>
<reference evidence="1 2" key="1">
    <citation type="journal article" date="2010" name="Science">
        <title>Genomic comparison of the ants Camponotus floridanus and Harpegnathos saltator.</title>
        <authorList>
            <person name="Bonasio R."/>
            <person name="Zhang G."/>
            <person name="Ye C."/>
            <person name="Mutti N.S."/>
            <person name="Fang X."/>
            <person name="Qin N."/>
            <person name="Donahue G."/>
            <person name="Yang P."/>
            <person name="Li Q."/>
            <person name="Li C."/>
            <person name="Zhang P."/>
            <person name="Huang Z."/>
            <person name="Berger S.L."/>
            <person name="Reinberg D."/>
            <person name="Wang J."/>
            <person name="Liebig J."/>
        </authorList>
    </citation>
    <scope>NUCLEOTIDE SEQUENCE [LARGE SCALE GENOMIC DNA]</scope>
    <source>
        <strain evidence="1 2">R22 G/1</strain>
    </source>
</reference>
<gene>
    <name evidence="1" type="ORF">EAI_03233</name>
</gene>
<evidence type="ECO:0000313" key="2">
    <source>
        <dbReference type="Proteomes" id="UP000008237"/>
    </source>
</evidence>
<dbReference type="OMA" id="CANCYRI"/>
<protein>
    <submittedName>
        <fullName evidence="1">Uncharacterized protein</fullName>
    </submittedName>
</protein>
<evidence type="ECO:0000313" key="1">
    <source>
        <dbReference type="EMBL" id="EFN80540.1"/>
    </source>
</evidence>
<feature type="non-terminal residue" evidence="1">
    <location>
        <position position="98"/>
    </location>
</feature>
<dbReference type="InParanoid" id="E2BUT9"/>
<organism evidence="2">
    <name type="scientific">Harpegnathos saltator</name>
    <name type="common">Jerdon's jumping ant</name>
    <dbReference type="NCBI Taxonomy" id="610380"/>
    <lineage>
        <taxon>Eukaryota</taxon>
        <taxon>Metazoa</taxon>
        <taxon>Ecdysozoa</taxon>
        <taxon>Arthropoda</taxon>
        <taxon>Hexapoda</taxon>
        <taxon>Insecta</taxon>
        <taxon>Pterygota</taxon>
        <taxon>Neoptera</taxon>
        <taxon>Endopterygota</taxon>
        <taxon>Hymenoptera</taxon>
        <taxon>Apocrita</taxon>
        <taxon>Aculeata</taxon>
        <taxon>Formicoidea</taxon>
        <taxon>Formicidae</taxon>
        <taxon>Ponerinae</taxon>
        <taxon>Ponerini</taxon>
        <taxon>Harpegnathos</taxon>
    </lineage>
</organism>
<accession>E2BUT9</accession>
<keyword evidence="2" id="KW-1185">Reference proteome</keyword>
<dbReference type="EMBL" id="GL450747">
    <property type="protein sequence ID" value="EFN80540.1"/>
    <property type="molecule type" value="Genomic_DNA"/>
</dbReference>
<feature type="non-terminal residue" evidence="1">
    <location>
        <position position="1"/>
    </location>
</feature>
<dbReference type="AlphaFoldDB" id="E2BUT9"/>
<dbReference type="Proteomes" id="UP000008237">
    <property type="component" value="Unassembled WGS sequence"/>
</dbReference>
<proteinExistence type="predicted"/>
<name>E2BUT9_HARSA</name>